<protein>
    <recommendedName>
        <fullName evidence="1">non-specific serine/threonine protein kinase</fullName>
        <ecNumber evidence="1">2.7.11.1</ecNumber>
    </recommendedName>
</protein>
<organism evidence="12 13">
    <name type="scientific">Euroglyphus maynei</name>
    <name type="common">Mayne's house dust mite</name>
    <dbReference type="NCBI Taxonomy" id="6958"/>
    <lineage>
        <taxon>Eukaryota</taxon>
        <taxon>Metazoa</taxon>
        <taxon>Ecdysozoa</taxon>
        <taxon>Arthropoda</taxon>
        <taxon>Chelicerata</taxon>
        <taxon>Arachnida</taxon>
        <taxon>Acari</taxon>
        <taxon>Acariformes</taxon>
        <taxon>Sarcoptiformes</taxon>
        <taxon>Astigmata</taxon>
        <taxon>Psoroptidia</taxon>
        <taxon>Analgoidea</taxon>
        <taxon>Pyroglyphidae</taxon>
        <taxon>Pyroglyphinae</taxon>
        <taxon>Euroglyphus</taxon>
    </lineage>
</organism>
<dbReference type="GO" id="GO:0005856">
    <property type="term" value="C:cytoskeleton"/>
    <property type="evidence" value="ECO:0007669"/>
    <property type="project" value="TreeGrafter"/>
</dbReference>
<dbReference type="InterPro" id="IPR011009">
    <property type="entry name" value="Kinase-like_dom_sf"/>
</dbReference>
<feature type="transmembrane region" description="Helical" evidence="10">
    <location>
        <begin position="55"/>
        <end position="79"/>
    </location>
</feature>
<dbReference type="EC" id="2.7.11.1" evidence="1"/>
<dbReference type="GO" id="GO:0031032">
    <property type="term" value="P:actomyosin structure organization"/>
    <property type="evidence" value="ECO:0007669"/>
    <property type="project" value="TreeGrafter"/>
</dbReference>
<evidence type="ECO:0000256" key="9">
    <source>
        <dbReference type="ARBA" id="ARBA00048679"/>
    </source>
</evidence>
<evidence type="ECO:0000256" key="8">
    <source>
        <dbReference type="ARBA" id="ARBA00047899"/>
    </source>
</evidence>
<dbReference type="PROSITE" id="PS50011">
    <property type="entry name" value="PROTEIN_KINASE_DOM"/>
    <property type="match status" value="1"/>
</dbReference>
<evidence type="ECO:0000256" key="3">
    <source>
        <dbReference type="ARBA" id="ARBA00022553"/>
    </source>
</evidence>
<name>A0A1Y3AXB2_EURMA</name>
<dbReference type="PANTHER" id="PTHR22988">
    <property type="entry name" value="MYOTONIC DYSTROPHY S/T KINASE-RELATED"/>
    <property type="match status" value="1"/>
</dbReference>
<evidence type="ECO:0000256" key="5">
    <source>
        <dbReference type="ARBA" id="ARBA00022741"/>
    </source>
</evidence>
<dbReference type="GO" id="GO:0004674">
    <property type="term" value="F:protein serine/threonine kinase activity"/>
    <property type="evidence" value="ECO:0007669"/>
    <property type="project" value="UniProtKB-KW"/>
</dbReference>
<dbReference type="InterPro" id="IPR050839">
    <property type="entry name" value="Rho-assoc_Ser/Thr_Kinase"/>
</dbReference>
<dbReference type="FunFam" id="1.10.510.10:FF:000024">
    <property type="entry name" value="Probable serine/threonine-protein kinase cot-1"/>
    <property type="match status" value="1"/>
</dbReference>
<keyword evidence="2" id="KW-0723">Serine/threonine-protein kinase</keyword>
<accession>A0A1Y3AXB2</accession>
<dbReference type="EMBL" id="MUJZ01058076">
    <property type="protein sequence ID" value="OTF72076.1"/>
    <property type="molecule type" value="Genomic_DNA"/>
</dbReference>
<keyword evidence="10" id="KW-0472">Membrane</keyword>
<dbReference type="GO" id="GO:0005737">
    <property type="term" value="C:cytoplasm"/>
    <property type="evidence" value="ECO:0007669"/>
    <property type="project" value="TreeGrafter"/>
</dbReference>
<proteinExistence type="predicted"/>
<evidence type="ECO:0000256" key="2">
    <source>
        <dbReference type="ARBA" id="ARBA00022527"/>
    </source>
</evidence>
<feature type="domain" description="Protein kinase" evidence="11">
    <location>
        <begin position="1"/>
        <end position="205"/>
    </location>
</feature>
<dbReference type="SUPFAM" id="SSF56112">
    <property type="entry name" value="Protein kinase-like (PK-like)"/>
    <property type="match status" value="1"/>
</dbReference>
<keyword evidence="3" id="KW-0597">Phosphoprotein</keyword>
<sequence>MYAMKVLNKVEMTKRAEKACYKEERDILVNSSNDWFTKLYYAFQDSENLYLIMDYYIGGLIVLSPYLIIITVLIIHFSIGDFLTLLMKYDDTLPEDMCRFYAAEIILGISALHELGYIHRDIKPPNILIDLHGHIRLGDFGSCVRASTVKSDSSAPVGTPDYVSPEILDVIEGKNRNDCPYSYETDWWSLGIVLFELFYGQTPFY</sequence>
<keyword evidence="10" id="KW-1133">Transmembrane helix</keyword>
<dbReference type="Gene3D" id="1.10.510.10">
    <property type="entry name" value="Transferase(Phosphotransferase) domain 1"/>
    <property type="match status" value="1"/>
</dbReference>
<evidence type="ECO:0000256" key="7">
    <source>
        <dbReference type="ARBA" id="ARBA00022840"/>
    </source>
</evidence>
<evidence type="ECO:0000256" key="10">
    <source>
        <dbReference type="SAM" id="Phobius"/>
    </source>
</evidence>
<dbReference type="OrthoDB" id="6503988at2759"/>
<comment type="caution">
    <text evidence="12">The sequence shown here is derived from an EMBL/GenBank/DDBJ whole genome shotgun (WGS) entry which is preliminary data.</text>
</comment>
<dbReference type="AlphaFoldDB" id="A0A1Y3AXB2"/>
<dbReference type="InterPro" id="IPR008271">
    <property type="entry name" value="Ser/Thr_kinase_AS"/>
</dbReference>
<dbReference type="InterPro" id="IPR000719">
    <property type="entry name" value="Prot_kinase_dom"/>
</dbReference>
<comment type="catalytic activity">
    <reaction evidence="8">
        <text>L-threonyl-[protein] + ATP = O-phospho-L-threonyl-[protein] + ADP + H(+)</text>
        <dbReference type="Rhea" id="RHEA:46608"/>
        <dbReference type="Rhea" id="RHEA-COMP:11060"/>
        <dbReference type="Rhea" id="RHEA-COMP:11605"/>
        <dbReference type="ChEBI" id="CHEBI:15378"/>
        <dbReference type="ChEBI" id="CHEBI:30013"/>
        <dbReference type="ChEBI" id="CHEBI:30616"/>
        <dbReference type="ChEBI" id="CHEBI:61977"/>
        <dbReference type="ChEBI" id="CHEBI:456216"/>
        <dbReference type="EC" id="2.7.11.1"/>
    </reaction>
</comment>
<dbReference type="PROSITE" id="PS00108">
    <property type="entry name" value="PROTEIN_KINASE_ST"/>
    <property type="match status" value="1"/>
</dbReference>
<evidence type="ECO:0000259" key="11">
    <source>
        <dbReference type="PROSITE" id="PS50011"/>
    </source>
</evidence>
<keyword evidence="6" id="KW-0418">Kinase</keyword>
<keyword evidence="13" id="KW-1185">Reference proteome</keyword>
<evidence type="ECO:0000256" key="4">
    <source>
        <dbReference type="ARBA" id="ARBA00022679"/>
    </source>
</evidence>
<evidence type="ECO:0000256" key="6">
    <source>
        <dbReference type="ARBA" id="ARBA00022777"/>
    </source>
</evidence>
<keyword evidence="4" id="KW-0808">Transferase</keyword>
<evidence type="ECO:0000256" key="1">
    <source>
        <dbReference type="ARBA" id="ARBA00012513"/>
    </source>
</evidence>
<keyword evidence="7" id="KW-0067">ATP-binding</keyword>
<evidence type="ECO:0000313" key="12">
    <source>
        <dbReference type="EMBL" id="OTF72076.1"/>
    </source>
</evidence>
<dbReference type="PANTHER" id="PTHR22988:SF71">
    <property type="entry name" value="CITRON RHO-INTERACTING KINASE"/>
    <property type="match status" value="1"/>
</dbReference>
<keyword evidence="10" id="KW-0812">Transmembrane</keyword>
<keyword evidence="5" id="KW-0547">Nucleotide-binding</keyword>
<dbReference type="SMART" id="SM00220">
    <property type="entry name" value="S_TKc"/>
    <property type="match status" value="1"/>
</dbReference>
<dbReference type="GO" id="GO:0005524">
    <property type="term" value="F:ATP binding"/>
    <property type="evidence" value="ECO:0007669"/>
    <property type="project" value="UniProtKB-KW"/>
</dbReference>
<feature type="non-terminal residue" evidence="12">
    <location>
        <position position="205"/>
    </location>
</feature>
<comment type="catalytic activity">
    <reaction evidence="9">
        <text>L-seryl-[protein] + ATP = O-phospho-L-seryl-[protein] + ADP + H(+)</text>
        <dbReference type="Rhea" id="RHEA:17989"/>
        <dbReference type="Rhea" id="RHEA-COMP:9863"/>
        <dbReference type="Rhea" id="RHEA-COMP:11604"/>
        <dbReference type="ChEBI" id="CHEBI:15378"/>
        <dbReference type="ChEBI" id="CHEBI:29999"/>
        <dbReference type="ChEBI" id="CHEBI:30616"/>
        <dbReference type="ChEBI" id="CHEBI:83421"/>
        <dbReference type="ChEBI" id="CHEBI:456216"/>
        <dbReference type="EC" id="2.7.11.1"/>
    </reaction>
</comment>
<dbReference type="Proteomes" id="UP000194236">
    <property type="component" value="Unassembled WGS sequence"/>
</dbReference>
<dbReference type="Pfam" id="PF00069">
    <property type="entry name" value="Pkinase"/>
    <property type="match status" value="1"/>
</dbReference>
<dbReference type="Gene3D" id="3.30.200.20">
    <property type="entry name" value="Phosphorylase Kinase, domain 1"/>
    <property type="match status" value="1"/>
</dbReference>
<gene>
    <name evidence="12" type="ORF">BLA29_010380</name>
</gene>
<reference evidence="12 13" key="1">
    <citation type="submission" date="2017-03" db="EMBL/GenBank/DDBJ databases">
        <title>Genome Survey of Euroglyphus maynei.</title>
        <authorList>
            <person name="Arlian L.G."/>
            <person name="Morgan M.S."/>
            <person name="Rider S.D."/>
        </authorList>
    </citation>
    <scope>NUCLEOTIDE SEQUENCE [LARGE SCALE GENOMIC DNA]</scope>
    <source>
        <strain evidence="12">Arlian Lab</strain>
        <tissue evidence="12">Whole body</tissue>
    </source>
</reference>
<evidence type="ECO:0000313" key="13">
    <source>
        <dbReference type="Proteomes" id="UP000194236"/>
    </source>
</evidence>